<evidence type="ECO:0000256" key="4">
    <source>
        <dbReference type="ARBA" id="ARBA00023014"/>
    </source>
</evidence>
<dbReference type="Pfam" id="PF00355">
    <property type="entry name" value="Rieske"/>
    <property type="match status" value="1"/>
</dbReference>
<dbReference type="RefSeq" id="WP_168056747.1">
    <property type="nucleotide sequence ID" value="NZ_JAAOZT010000012.1"/>
</dbReference>
<dbReference type="GO" id="GO:0003700">
    <property type="term" value="F:DNA-binding transcription factor activity"/>
    <property type="evidence" value="ECO:0007669"/>
    <property type="project" value="TreeGrafter"/>
</dbReference>
<dbReference type="AlphaFoldDB" id="A0A840RXD7"/>
<dbReference type="PANTHER" id="PTHR24567">
    <property type="entry name" value="CRP FAMILY TRANSCRIPTIONAL REGULATORY PROTEIN"/>
    <property type="match status" value="1"/>
</dbReference>
<dbReference type="CDD" id="cd03474">
    <property type="entry name" value="Rieske_T4moC"/>
    <property type="match status" value="1"/>
</dbReference>
<dbReference type="GO" id="GO:0004497">
    <property type="term" value="F:monooxygenase activity"/>
    <property type="evidence" value="ECO:0007669"/>
    <property type="project" value="UniProtKB-KW"/>
</dbReference>
<dbReference type="Proteomes" id="UP000571084">
    <property type="component" value="Unassembled WGS sequence"/>
</dbReference>
<keyword evidence="8" id="KW-1185">Reference proteome</keyword>
<gene>
    <name evidence="7" type="ORF">HNR39_002969</name>
</gene>
<organism evidence="7 8">
    <name type="scientific">Glaciimonas immobilis</name>
    <dbReference type="NCBI Taxonomy" id="728004"/>
    <lineage>
        <taxon>Bacteria</taxon>
        <taxon>Pseudomonadati</taxon>
        <taxon>Pseudomonadota</taxon>
        <taxon>Betaproteobacteria</taxon>
        <taxon>Burkholderiales</taxon>
        <taxon>Oxalobacteraceae</taxon>
        <taxon>Glaciimonas</taxon>
    </lineage>
</organism>
<evidence type="ECO:0000256" key="3">
    <source>
        <dbReference type="ARBA" id="ARBA00023004"/>
    </source>
</evidence>
<keyword evidence="2" id="KW-0479">Metal-binding</keyword>
<dbReference type="Gene3D" id="2.60.120.10">
    <property type="entry name" value="Jelly Rolls"/>
    <property type="match status" value="1"/>
</dbReference>
<accession>A0A840RXD7</accession>
<dbReference type="EMBL" id="JACHHQ010000006">
    <property type="protein sequence ID" value="MBB5201120.1"/>
    <property type="molecule type" value="Genomic_DNA"/>
</dbReference>
<dbReference type="InterPro" id="IPR036922">
    <property type="entry name" value="Rieske_2Fe-2S_sf"/>
</dbReference>
<evidence type="ECO:0000313" key="7">
    <source>
        <dbReference type="EMBL" id="MBB5201120.1"/>
    </source>
</evidence>
<feature type="domain" description="Rieske" evidence="6">
    <location>
        <begin position="4"/>
        <end position="99"/>
    </location>
</feature>
<evidence type="ECO:0000259" key="6">
    <source>
        <dbReference type="PROSITE" id="PS51296"/>
    </source>
</evidence>
<dbReference type="SMART" id="SM00100">
    <property type="entry name" value="cNMP"/>
    <property type="match status" value="1"/>
</dbReference>
<evidence type="ECO:0000256" key="2">
    <source>
        <dbReference type="ARBA" id="ARBA00022723"/>
    </source>
</evidence>
<keyword evidence="1" id="KW-0001">2Fe-2S</keyword>
<evidence type="ECO:0000256" key="1">
    <source>
        <dbReference type="ARBA" id="ARBA00022714"/>
    </source>
</evidence>
<dbReference type="GO" id="GO:0005829">
    <property type="term" value="C:cytosol"/>
    <property type="evidence" value="ECO:0007669"/>
    <property type="project" value="TreeGrafter"/>
</dbReference>
<dbReference type="Pfam" id="PF00027">
    <property type="entry name" value="cNMP_binding"/>
    <property type="match status" value="1"/>
</dbReference>
<dbReference type="GO" id="GO:0051537">
    <property type="term" value="F:2 iron, 2 sulfur cluster binding"/>
    <property type="evidence" value="ECO:0007669"/>
    <property type="project" value="UniProtKB-KW"/>
</dbReference>
<dbReference type="InterPro" id="IPR000595">
    <property type="entry name" value="cNMP-bd_dom"/>
</dbReference>
<dbReference type="SUPFAM" id="SSF50022">
    <property type="entry name" value="ISP domain"/>
    <property type="match status" value="1"/>
</dbReference>
<name>A0A840RXD7_9BURK</name>
<sequence>MRKVHVCSSRDIPSNGMKTFDLKNGIKVLVANAGTQYYAYQGICPHQEVCLDEGFYDGSVLTCHQHLWQWDITTGAAVGLAEAPLEAYEVAVEDDQVFVIQASALQTATLFGSISASTMERLNQIARQEHHRAGSTLYGIGDTTDDVYILESGKVDFLIGRDDHTSAAGFVLHKGEVFGWAALLDRHPRRIAKAECLEDSVLIRINGAQVLDILAQDPTSGYLVMRQLANMITRHLTIPKAK</sequence>
<dbReference type="Gene3D" id="2.102.10.10">
    <property type="entry name" value="Rieske [2Fe-2S] iron-sulphur domain"/>
    <property type="match status" value="1"/>
</dbReference>
<dbReference type="PROSITE" id="PS51296">
    <property type="entry name" value="RIESKE"/>
    <property type="match status" value="1"/>
</dbReference>
<dbReference type="GO" id="GO:0046872">
    <property type="term" value="F:metal ion binding"/>
    <property type="evidence" value="ECO:0007669"/>
    <property type="project" value="UniProtKB-KW"/>
</dbReference>
<dbReference type="SUPFAM" id="SSF51206">
    <property type="entry name" value="cAMP-binding domain-like"/>
    <property type="match status" value="1"/>
</dbReference>
<reference evidence="7 8" key="1">
    <citation type="submission" date="2020-08" db="EMBL/GenBank/DDBJ databases">
        <title>Genomic Encyclopedia of Type Strains, Phase IV (KMG-IV): sequencing the most valuable type-strain genomes for metagenomic binning, comparative biology and taxonomic classification.</title>
        <authorList>
            <person name="Goeker M."/>
        </authorList>
    </citation>
    <scope>NUCLEOTIDE SEQUENCE [LARGE SCALE GENOMIC DNA]</scope>
    <source>
        <strain evidence="7 8">DSM 23240</strain>
    </source>
</reference>
<comment type="caution">
    <text evidence="7">The sequence shown here is derived from an EMBL/GenBank/DDBJ whole genome shotgun (WGS) entry which is preliminary data.</text>
</comment>
<dbReference type="PROSITE" id="PS50042">
    <property type="entry name" value="CNMP_BINDING_3"/>
    <property type="match status" value="1"/>
</dbReference>
<protein>
    <submittedName>
        <fullName evidence="7">Toluene monooxygenase system ferredoxin subunit</fullName>
    </submittedName>
</protein>
<keyword evidence="4" id="KW-0411">Iron-sulfur</keyword>
<dbReference type="InterPro" id="IPR014710">
    <property type="entry name" value="RmlC-like_jellyroll"/>
</dbReference>
<evidence type="ECO:0000259" key="5">
    <source>
        <dbReference type="PROSITE" id="PS50042"/>
    </source>
</evidence>
<keyword evidence="3" id="KW-0408">Iron</keyword>
<proteinExistence type="predicted"/>
<dbReference type="CDD" id="cd00038">
    <property type="entry name" value="CAP_ED"/>
    <property type="match status" value="1"/>
</dbReference>
<keyword evidence="7" id="KW-0503">Monooxygenase</keyword>
<keyword evidence="7" id="KW-0560">Oxidoreductase</keyword>
<dbReference type="InterPro" id="IPR018490">
    <property type="entry name" value="cNMP-bd_dom_sf"/>
</dbReference>
<dbReference type="PANTHER" id="PTHR24567:SF74">
    <property type="entry name" value="HTH-TYPE TRANSCRIPTIONAL REGULATOR ARCR"/>
    <property type="match status" value="1"/>
</dbReference>
<dbReference type="InterPro" id="IPR017941">
    <property type="entry name" value="Rieske_2Fe-2S"/>
</dbReference>
<feature type="domain" description="Cyclic nucleotide-binding" evidence="5">
    <location>
        <begin position="110"/>
        <end position="214"/>
    </location>
</feature>
<dbReference type="InterPro" id="IPR050397">
    <property type="entry name" value="Env_Response_Regulators"/>
</dbReference>
<evidence type="ECO:0000313" key="8">
    <source>
        <dbReference type="Proteomes" id="UP000571084"/>
    </source>
</evidence>